<evidence type="ECO:0000259" key="1">
    <source>
        <dbReference type="Pfam" id="PF13302"/>
    </source>
</evidence>
<accession>G3MB37</accession>
<sequence>MIIMTTLRQVQLSDAAILYSHLSNPCVSRYSRLKPTSVEEMGEMIKYLQNEENELRVIPRVIINEEDIVVGLIILWDYSFFRQEGFLATVIGENHWGRGYNQIAKQLFFDELFALPHLDTIYLLVRKHNERSIAACNKISYIKQMSFAEDTELREFYKGKIEDTHLIFYIKKENYIAKEVSS</sequence>
<dbReference type="GO" id="GO:0016747">
    <property type="term" value="F:acyltransferase activity, transferring groups other than amino-acyl groups"/>
    <property type="evidence" value="ECO:0007669"/>
    <property type="project" value="InterPro"/>
</dbReference>
<dbReference type="InterPro" id="IPR000182">
    <property type="entry name" value="GNAT_dom"/>
</dbReference>
<proteinExistence type="predicted"/>
<dbReference type="PANTHER" id="PTHR43792:SF1">
    <property type="entry name" value="N-ACETYLTRANSFERASE DOMAIN-CONTAINING PROTEIN"/>
    <property type="match status" value="1"/>
</dbReference>
<reference evidence="2 3" key="1">
    <citation type="submission" date="2011-09" db="EMBL/GenBank/DDBJ databases">
        <authorList>
            <person name="Pope W.H."/>
            <person name="Pedulla M.L."/>
            <person name="Ford M.E."/>
            <person name="Peebles C.L."/>
            <person name="Hatfull G.H."/>
            <person name="Hendrix R.W."/>
        </authorList>
    </citation>
    <scope>NUCLEOTIDE SEQUENCE [LARGE SCALE GENOMIC DNA]</scope>
    <source>
        <strain evidence="2">G</strain>
    </source>
</reference>
<feature type="domain" description="N-acetyltransferase" evidence="1">
    <location>
        <begin position="6"/>
        <end position="139"/>
    </location>
</feature>
<dbReference type="InterPro" id="IPR051531">
    <property type="entry name" value="N-acetyltransferase"/>
</dbReference>
<name>G3MB37_9CAUD</name>
<dbReference type="Gene3D" id="3.40.630.30">
    <property type="match status" value="1"/>
</dbReference>
<dbReference type="EMBL" id="JN638751">
    <property type="protein sequence ID" value="AEO93900.1"/>
    <property type="molecule type" value="Genomic_DNA"/>
</dbReference>
<evidence type="ECO:0000313" key="2">
    <source>
        <dbReference type="EMBL" id="AEO93900.1"/>
    </source>
</evidence>
<evidence type="ECO:0000313" key="3">
    <source>
        <dbReference type="Proteomes" id="UP000009273"/>
    </source>
</evidence>
<dbReference type="InterPro" id="IPR016181">
    <property type="entry name" value="Acyl_CoA_acyltransferase"/>
</dbReference>
<dbReference type="KEGG" id="vg:18563865"/>
<protein>
    <submittedName>
        <fullName evidence="2">Gp657</fullName>
    </submittedName>
</protein>
<dbReference type="SUPFAM" id="SSF55729">
    <property type="entry name" value="Acyl-CoA N-acyltransferases (Nat)"/>
    <property type="match status" value="1"/>
</dbReference>
<organism evidence="2 3">
    <name type="scientific">Bacillus phage G</name>
    <dbReference type="NCBI Taxonomy" id="2884420"/>
    <lineage>
        <taxon>Viruses</taxon>
        <taxon>Duplodnaviria</taxon>
        <taxon>Heunggongvirae</taxon>
        <taxon>Uroviricota</taxon>
        <taxon>Caudoviricetes</taxon>
        <taxon>Donellivirus</taxon>
        <taxon>Donellivirus gee</taxon>
    </lineage>
</organism>
<dbReference type="Proteomes" id="UP000009273">
    <property type="component" value="Segment"/>
</dbReference>
<dbReference type="PANTHER" id="PTHR43792">
    <property type="entry name" value="GNAT FAMILY, PUTATIVE (AFU_ORTHOLOGUE AFUA_3G00765)-RELATED-RELATED"/>
    <property type="match status" value="1"/>
</dbReference>
<dbReference type="Pfam" id="PF13302">
    <property type="entry name" value="Acetyltransf_3"/>
    <property type="match status" value="1"/>
</dbReference>
<gene>
    <name evidence="2" type="primary">657</name>
    <name evidence="2" type="ORF">G_657</name>
</gene>
<keyword evidence="3" id="KW-1185">Reference proteome</keyword>
<dbReference type="RefSeq" id="YP_009015949.1">
    <property type="nucleotide sequence ID" value="NC_023719.1"/>
</dbReference>
<dbReference type="GeneID" id="18563865"/>